<dbReference type="EMBL" id="FUEG01000015">
    <property type="protein sequence ID" value="SJL11668.1"/>
    <property type="molecule type" value="Genomic_DNA"/>
</dbReference>
<dbReference type="STRING" id="47428.A0A284RSF3"/>
<keyword evidence="3" id="KW-1185">Reference proteome</keyword>
<evidence type="ECO:0000256" key="1">
    <source>
        <dbReference type="SAM" id="Coils"/>
    </source>
</evidence>
<dbReference type="OMA" id="EDDEYWT"/>
<reference evidence="3" key="1">
    <citation type="journal article" date="2017" name="Nat. Ecol. Evol.">
        <title>Genome expansion and lineage-specific genetic innovations in the forest pathogenic fungi Armillaria.</title>
        <authorList>
            <person name="Sipos G."/>
            <person name="Prasanna A.N."/>
            <person name="Walter M.C."/>
            <person name="O'Connor E."/>
            <person name="Balint B."/>
            <person name="Krizsan K."/>
            <person name="Kiss B."/>
            <person name="Hess J."/>
            <person name="Varga T."/>
            <person name="Slot J."/>
            <person name="Riley R."/>
            <person name="Boka B."/>
            <person name="Rigling D."/>
            <person name="Barry K."/>
            <person name="Lee J."/>
            <person name="Mihaltcheva S."/>
            <person name="LaButti K."/>
            <person name="Lipzen A."/>
            <person name="Waldron R."/>
            <person name="Moloney N.M."/>
            <person name="Sperisen C."/>
            <person name="Kredics L."/>
            <person name="Vagvoelgyi C."/>
            <person name="Patrignani A."/>
            <person name="Fitzpatrick D."/>
            <person name="Nagy I."/>
            <person name="Doyle S."/>
            <person name="Anderson J.B."/>
            <person name="Grigoriev I.V."/>
            <person name="Gueldener U."/>
            <person name="Muensterkoetter M."/>
            <person name="Nagy L.G."/>
        </authorList>
    </citation>
    <scope>NUCLEOTIDE SEQUENCE [LARGE SCALE GENOMIC DNA]</scope>
    <source>
        <strain evidence="3">C18/9</strain>
    </source>
</reference>
<dbReference type="OrthoDB" id="2828566at2759"/>
<feature type="coiled-coil region" evidence="1">
    <location>
        <begin position="34"/>
        <end position="68"/>
    </location>
</feature>
<sequence>MPPDSARLSDNESEREVTITAILRKKRPLLDADVPWIENDIAAYEEELSNVENQIALLTRRKEQLERSLPRHKSLLAPVHRLPRDILVEIFRWAAHRPKNSLDVTKGVWPLGRVCGWWRDIVLTSPVLWSVVILDSPYMRNSVDILTHHFRRSAEFPLWIALTTRDSTVDGRVFDMVIEKSGLWKMMDICAYSKDLARLSSVSGKIPLLEELYVFAEDNVHFSTDTLFSPSLRRVDLEPLKISQLPVNATVLTHFSGTLRHLTDVRYIAHLQTLVDVRIMFCDDLDVPLDSGNLLPVRMEQLQFLTVNDVRILDTLTAPLLRKLDWASAISNEDTDMHTVQEFLARSACSIEHLGIAPQSVQKIHHLTAFTKNVGSLAVYYERTGTLFPLDALIIPESLPAMTHLRLCIGAKFNASWRGRYAKSVIDVIRQRFDEERAAALNFTRLSYLQIDCVEGSDAIKQLQSEGLDALEKEGLDWGSEIPYLEDDEYWTGVWFT</sequence>
<gene>
    <name evidence="2" type="ORF">ARMOST_15074</name>
</gene>
<accession>A0A284RSF3</accession>
<organism evidence="2 3">
    <name type="scientific">Armillaria ostoyae</name>
    <name type="common">Armillaria root rot fungus</name>
    <dbReference type="NCBI Taxonomy" id="47428"/>
    <lineage>
        <taxon>Eukaryota</taxon>
        <taxon>Fungi</taxon>
        <taxon>Dikarya</taxon>
        <taxon>Basidiomycota</taxon>
        <taxon>Agaricomycotina</taxon>
        <taxon>Agaricomycetes</taxon>
        <taxon>Agaricomycetidae</taxon>
        <taxon>Agaricales</taxon>
        <taxon>Marasmiineae</taxon>
        <taxon>Physalacriaceae</taxon>
        <taxon>Armillaria</taxon>
    </lineage>
</organism>
<dbReference type="Proteomes" id="UP000219338">
    <property type="component" value="Unassembled WGS sequence"/>
</dbReference>
<keyword evidence="1" id="KW-0175">Coiled coil</keyword>
<dbReference type="AlphaFoldDB" id="A0A284RSF3"/>
<evidence type="ECO:0000313" key="3">
    <source>
        <dbReference type="Proteomes" id="UP000219338"/>
    </source>
</evidence>
<evidence type="ECO:0000313" key="2">
    <source>
        <dbReference type="EMBL" id="SJL11668.1"/>
    </source>
</evidence>
<protein>
    <submittedName>
        <fullName evidence="2">Uncharacterized protein</fullName>
    </submittedName>
</protein>
<name>A0A284RSF3_ARMOS</name>
<proteinExistence type="predicted"/>